<comment type="similarity">
    <text evidence="1 13 14">Belongs to the NAD synthetase family.</text>
</comment>
<comment type="subunit">
    <text evidence="2 13">Homodimer.</text>
</comment>
<comment type="pathway">
    <text evidence="13">Cofactor biosynthesis; NAD(+) biosynthesis; NAD(+) from deamido-NAD(+) (ammonia route): step 1/1.</text>
</comment>
<dbReference type="Gene3D" id="3.40.50.620">
    <property type="entry name" value="HUPs"/>
    <property type="match status" value="1"/>
</dbReference>
<evidence type="ECO:0000313" key="18">
    <source>
        <dbReference type="Proteomes" id="UP000015042"/>
    </source>
</evidence>
<name>S5MP18_SALBN</name>
<sequence>MSFQQQRVSFNRVKNTFSTVEGGQMTLQQEIIQALGAKPHINPEEEIRRSVEFLKTYLKTYPFLKSLVLGISGGQDSTLAGKLSQMAISELREETGDNALQFIAVRLPYGVQADEQDCQDAIAFIQPDRVLTVNIKGAVLASEQALREAGIELSDFVRGNEKARERMKAQYSIAGMTHGVVVGTDHAAEAITGFFTKYGDGGTDINPLHRLNKRQGKQLLATLGCPEHLYKKIPTADLEDDRPSLPDEAALGVTYDNIDDYLEGKTLEPATAKIIESWYIKTEHKRRLPITVFDTFWKK</sequence>
<evidence type="ECO:0000256" key="3">
    <source>
        <dbReference type="ARBA" id="ARBA00022598"/>
    </source>
</evidence>
<dbReference type="GO" id="GO:0005737">
    <property type="term" value="C:cytoplasm"/>
    <property type="evidence" value="ECO:0007669"/>
    <property type="project" value="InterPro"/>
</dbReference>
<evidence type="ECO:0000256" key="13">
    <source>
        <dbReference type="HAMAP-Rule" id="MF_00193"/>
    </source>
</evidence>
<evidence type="ECO:0000256" key="2">
    <source>
        <dbReference type="ARBA" id="ARBA00011738"/>
    </source>
</evidence>
<dbReference type="PANTHER" id="PTHR23090:SF7">
    <property type="entry name" value="NH(3)-DEPENDENT NAD(+) SYNTHETASE"/>
    <property type="match status" value="1"/>
</dbReference>
<feature type="binding site" evidence="13">
    <location>
        <begin position="70"/>
        <end position="77"/>
    </location>
    <ligand>
        <name>ATP</name>
        <dbReference type="ChEBI" id="CHEBI:30616"/>
    </ligand>
</feature>
<dbReference type="NCBIfam" id="NF001979">
    <property type="entry name" value="PRK00768.1"/>
    <property type="match status" value="1"/>
</dbReference>
<comment type="catalytic activity">
    <reaction evidence="9 13 15">
        <text>deamido-NAD(+) + NH4(+) + ATP = AMP + diphosphate + NAD(+) + H(+)</text>
        <dbReference type="Rhea" id="RHEA:21188"/>
        <dbReference type="ChEBI" id="CHEBI:15378"/>
        <dbReference type="ChEBI" id="CHEBI:28938"/>
        <dbReference type="ChEBI" id="CHEBI:30616"/>
        <dbReference type="ChEBI" id="CHEBI:33019"/>
        <dbReference type="ChEBI" id="CHEBI:57540"/>
        <dbReference type="ChEBI" id="CHEBI:58437"/>
        <dbReference type="ChEBI" id="CHEBI:456215"/>
        <dbReference type="EC" id="6.3.1.5"/>
    </reaction>
</comment>
<dbReference type="Pfam" id="PF02540">
    <property type="entry name" value="NAD_synthase"/>
    <property type="match status" value="1"/>
</dbReference>
<dbReference type="PANTHER" id="PTHR23090">
    <property type="entry name" value="NH 3 /GLUTAMINE-DEPENDENT NAD + SYNTHETASE"/>
    <property type="match status" value="1"/>
</dbReference>
<feature type="binding site" evidence="13">
    <location>
        <position position="213"/>
    </location>
    <ligand>
        <name>ATP</name>
        <dbReference type="ChEBI" id="CHEBI:30616"/>
    </ligand>
</feature>
<evidence type="ECO:0000259" key="16">
    <source>
        <dbReference type="Pfam" id="PF02540"/>
    </source>
</evidence>
<evidence type="ECO:0000256" key="9">
    <source>
        <dbReference type="ARBA" id="ARBA00051206"/>
    </source>
</evidence>
<feature type="binding site" description="in other chain" evidence="13">
    <location>
        <position position="164"/>
    </location>
    <ligand>
        <name>deamido-NAD(+)</name>
        <dbReference type="ChEBI" id="CHEBI:58437"/>
        <note>ligand shared between two neighboring subunits</note>
    </ligand>
</feature>
<dbReference type="CDD" id="cd00553">
    <property type="entry name" value="NAD_synthase"/>
    <property type="match status" value="1"/>
</dbReference>
<dbReference type="GO" id="GO:0009435">
    <property type="term" value="P:NAD+ biosynthetic process"/>
    <property type="evidence" value="ECO:0007669"/>
    <property type="project" value="UniProtKB-UniRule"/>
</dbReference>
<feature type="binding site" evidence="13">
    <location>
        <position position="76"/>
    </location>
    <ligand>
        <name>Mg(2+)</name>
        <dbReference type="ChEBI" id="CHEBI:18420"/>
    </ligand>
</feature>
<dbReference type="EMBL" id="CP006608">
    <property type="protein sequence ID" value="AGR58451.1"/>
    <property type="molecule type" value="Genomic_DNA"/>
</dbReference>
<comment type="function">
    <text evidence="10 13">Catalyzes the ATP-dependent amidation of deamido-NAD to form NAD. Uses ammonia as a nitrogen source.</text>
</comment>
<dbReference type="EC" id="6.3.1.5" evidence="11 13"/>
<dbReference type="KEGG" id="sbz:A464_1265"/>
<protein>
    <recommendedName>
        <fullName evidence="12 13">NH(3)-dependent NAD(+) synthetase</fullName>
        <ecNumber evidence="11 13">6.3.1.5</ecNumber>
    </recommendedName>
</protein>
<dbReference type="GO" id="GO:0003952">
    <property type="term" value="F:NAD+ synthase (glutamine-hydrolyzing) activity"/>
    <property type="evidence" value="ECO:0007669"/>
    <property type="project" value="InterPro"/>
</dbReference>
<evidence type="ECO:0000256" key="4">
    <source>
        <dbReference type="ARBA" id="ARBA00022723"/>
    </source>
</evidence>
<proteinExistence type="inferred from homology"/>
<evidence type="ECO:0000313" key="17">
    <source>
        <dbReference type="EMBL" id="AGR58451.1"/>
    </source>
</evidence>
<keyword evidence="5 13" id="KW-0547">Nucleotide-binding</keyword>
<feature type="binding site" evidence="13">
    <location>
        <position position="184"/>
    </location>
    <ligand>
        <name>ATP</name>
        <dbReference type="ChEBI" id="CHEBI:30616"/>
    </ligand>
</feature>
<dbReference type="HOGENOM" id="CLU_059327_3_0_6"/>
<dbReference type="Proteomes" id="UP000015042">
    <property type="component" value="Chromosome"/>
</dbReference>
<accession>S5MP18</accession>
<evidence type="ECO:0000256" key="11">
    <source>
        <dbReference type="ARBA" id="ARBA00066987"/>
    </source>
</evidence>
<feature type="binding site" evidence="13">
    <location>
        <position position="204"/>
    </location>
    <ligand>
        <name>deamido-NAD(+)</name>
        <dbReference type="ChEBI" id="CHEBI:58437"/>
        <note>ligand shared between two neighboring subunits</note>
    </ligand>
</feature>
<feature type="domain" description="NAD/GMP synthase" evidence="16">
    <location>
        <begin position="47"/>
        <end position="289"/>
    </location>
</feature>
<gene>
    <name evidence="13" type="primary">nadE</name>
    <name evidence="17" type="ORF">A464_1265</name>
</gene>
<keyword evidence="3 13" id="KW-0436">Ligase</keyword>
<evidence type="ECO:0000256" key="8">
    <source>
        <dbReference type="ARBA" id="ARBA00023027"/>
    </source>
</evidence>
<evidence type="ECO:0000256" key="6">
    <source>
        <dbReference type="ARBA" id="ARBA00022840"/>
    </source>
</evidence>
<evidence type="ECO:0000256" key="7">
    <source>
        <dbReference type="ARBA" id="ARBA00022842"/>
    </source>
</evidence>
<dbReference type="InterPro" id="IPR003694">
    <property type="entry name" value="NAD_synthase"/>
</dbReference>
<dbReference type="GO" id="GO:0046872">
    <property type="term" value="F:metal ion binding"/>
    <property type="evidence" value="ECO:0007669"/>
    <property type="project" value="UniProtKB-KW"/>
</dbReference>
<evidence type="ECO:0000256" key="5">
    <source>
        <dbReference type="ARBA" id="ARBA00022741"/>
    </source>
</evidence>
<organism evidence="17 18">
    <name type="scientific">Salmonella bongori N268-08</name>
    <dbReference type="NCBI Taxonomy" id="1197719"/>
    <lineage>
        <taxon>Bacteria</taxon>
        <taxon>Pseudomonadati</taxon>
        <taxon>Pseudomonadota</taxon>
        <taxon>Gammaproteobacteria</taxon>
        <taxon>Enterobacterales</taxon>
        <taxon>Enterobacteriaceae</taxon>
        <taxon>Salmonella</taxon>
    </lineage>
</organism>
<feature type="binding site" description="in other chain" evidence="13">
    <location>
        <position position="197"/>
    </location>
    <ligand>
        <name>deamido-NAD(+)</name>
        <dbReference type="ChEBI" id="CHEBI:58437"/>
        <note>ligand shared between two neighboring subunits</note>
    </ligand>
</feature>
<evidence type="ECO:0000256" key="15">
    <source>
        <dbReference type="RuleBase" id="RU003812"/>
    </source>
</evidence>
<feature type="binding site" evidence="13">
    <location>
        <position position="235"/>
    </location>
    <ligand>
        <name>ATP</name>
        <dbReference type="ChEBI" id="CHEBI:30616"/>
    </ligand>
</feature>
<evidence type="ECO:0000256" key="1">
    <source>
        <dbReference type="ARBA" id="ARBA00005859"/>
    </source>
</evidence>
<keyword evidence="6 13" id="KW-0067">ATP-binding</keyword>
<dbReference type="GO" id="GO:0005524">
    <property type="term" value="F:ATP binding"/>
    <property type="evidence" value="ECO:0007669"/>
    <property type="project" value="UniProtKB-UniRule"/>
</dbReference>
<reference evidence="17 18" key="1">
    <citation type="submission" date="2013-07" db="EMBL/GenBank/DDBJ databases">
        <title>Genome sequence of Salmonella bongori N268-08 - a rare clinical isolate.</title>
        <authorList>
            <person name="Marti R."/>
            <person name="Hagens S."/>
            <person name="Loessner M.J."/>
            <person name="Klumpp J."/>
        </authorList>
    </citation>
    <scope>NUCLEOTIDE SEQUENCE [LARGE SCALE GENOMIC DNA]</scope>
    <source>
        <strain evidence="17 18">N268-08</strain>
    </source>
</reference>
<dbReference type="FunFam" id="3.40.50.620:FF:000015">
    <property type="entry name" value="NH(3)-dependent NAD(+) synthetase"/>
    <property type="match status" value="1"/>
</dbReference>
<dbReference type="InterPro" id="IPR022926">
    <property type="entry name" value="NH(3)-dep_NAD(+)_synth"/>
</dbReference>
<dbReference type="GO" id="GO:0008795">
    <property type="term" value="F:NAD+ synthase activity"/>
    <property type="evidence" value="ECO:0007669"/>
    <property type="project" value="UniProtKB-UniRule"/>
</dbReference>
<dbReference type="InterPro" id="IPR014729">
    <property type="entry name" value="Rossmann-like_a/b/a_fold"/>
</dbReference>
<dbReference type="AlphaFoldDB" id="S5MP18"/>
<feature type="binding site" evidence="13">
    <location>
        <position position="189"/>
    </location>
    <ligand>
        <name>Mg(2+)</name>
        <dbReference type="ChEBI" id="CHEBI:18420"/>
    </ligand>
</feature>
<dbReference type="UniPathway" id="UPA00253">
    <property type="reaction ID" value="UER00333"/>
</dbReference>
<keyword evidence="8 13" id="KW-0520">NAD</keyword>
<dbReference type="NCBIfam" id="TIGR00552">
    <property type="entry name" value="nadE"/>
    <property type="match status" value="1"/>
</dbReference>
<dbReference type="HAMAP" id="MF_00193">
    <property type="entry name" value="NadE_ammonia_dep"/>
    <property type="match status" value="1"/>
</dbReference>
<dbReference type="SUPFAM" id="SSF52402">
    <property type="entry name" value="Adenine nucleotide alpha hydrolases-like"/>
    <property type="match status" value="1"/>
</dbReference>
<evidence type="ECO:0000256" key="14">
    <source>
        <dbReference type="RuleBase" id="RU003811"/>
    </source>
</evidence>
<evidence type="ECO:0000256" key="12">
    <source>
        <dbReference type="ARBA" id="ARBA00070926"/>
    </source>
</evidence>
<evidence type="ECO:0000256" key="10">
    <source>
        <dbReference type="ARBA" id="ARBA00055966"/>
    </source>
</evidence>
<feature type="binding site" description="in other chain" evidence="13">
    <location>
        <begin position="284"/>
        <end position="285"/>
    </location>
    <ligand>
        <name>deamido-NAD(+)</name>
        <dbReference type="ChEBI" id="CHEBI:58437"/>
        <note>ligand shared between two neighboring subunits</note>
    </ligand>
</feature>
<dbReference type="GO" id="GO:0004359">
    <property type="term" value="F:glutaminase activity"/>
    <property type="evidence" value="ECO:0007669"/>
    <property type="project" value="InterPro"/>
</dbReference>
<dbReference type="eggNOG" id="COG0171">
    <property type="taxonomic scope" value="Bacteria"/>
</dbReference>
<keyword evidence="7 13" id="KW-0460">Magnesium</keyword>
<dbReference type="InterPro" id="IPR022310">
    <property type="entry name" value="NAD/GMP_synthase"/>
</dbReference>
<keyword evidence="4 13" id="KW-0479">Metal-binding</keyword>
<dbReference type="PATRIC" id="fig|1197719.3.peg.1258"/>